<organism evidence="2">
    <name type="scientific">marine metagenome</name>
    <dbReference type="NCBI Taxonomy" id="408172"/>
    <lineage>
        <taxon>unclassified sequences</taxon>
        <taxon>metagenomes</taxon>
        <taxon>ecological metagenomes</taxon>
    </lineage>
</organism>
<dbReference type="PANTHER" id="PTHR30007">
    <property type="entry name" value="PHP DOMAIN PROTEIN"/>
    <property type="match status" value="1"/>
</dbReference>
<dbReference type="AlphaFoldDB" id="A0A382XE96"/>
<evidence type="ECO:0000313" key="2">
    <source>
        <dbReference type="EMBL" id="SVD68688.1"/>
    </source>
</evidence>
<dbReference type="EMBL" id="UINC01166628">
    <property type="protein sequence ID" value="SVD68688.1"/>
    <property type="molecule type" value="Genomic_DNA"/>
</dbReference>
<dbReference type="PANTHER" id="PTHR30007:SF0">
    <property type="entry name" value="TRANSPOSASE"/>
    <property type="match status" value="1"/>
</dbReference>
<feature type="domain" description="Insertion element IS402-like" evidence="1">
    <location>
        <begin position="22"/>
        <end position="94"/>
    </location>
</feature>
<dbReference type="Pfam" id="PF13340">
    <property type="entry name" value="DUF4096"/>
    <property type="match status" value="1"/>
</dbReference>
<dbReference type="InterPro" id="IPR025161">
    <property type="entry name" value="IS402-like_dom"/>
</dbReference>
<evidence type="ECO:0000259" key="1">
    <source>
        <dbReference type="Pfam" id="PF13340"/>
    </source>
</evidence>
<proteinExistence type="predicted"/>
<sequence>MAWTEFTRKRYERNTARYSSDVTDEEWAIVAPLLPGPNPVGRPRQADLRQVWNAIQYIASTGCAWALLAKDFPPVSTVRYYFYVWRNNGLLVEINRKLVALARKMEGLAGLTRASGSRVASAT</sequence>
<gene>
    <name evidence="2" type="ORF">METZ01_LOCUS421542</name>
</gene>
<reference evidence="2" key="1">
    <citation type="submission" date="2018-05" db="EMBL/GenBank/DDBJ databases">
        <authorList>
            <person name="Lanie J.A."/>
            <person name="Ng W.-L."/>
            <person name="Kazmierczak K.M."/>
            <person name="Andrzejewski T.M."/>
            <person name="Davidsen T.M."/>
            <person name="Wayne K.J."/>
            <person name="Tettelin H."/>
            <person name="Glass J.I."/>
            <person name="Rusch D."/>
            <person name="Podicherti R."/>
            <person name="Tsui H.-C.T."/>
            <person name="Winkler M.E."/>
        </authorList>
    </citation>
    <scope>NUCLEOTIDE SEQUENCE</scope>
</reference>
<accession>A0A382XE96</accession>
<name>A0A382XE96_9ZZZZ</name>
<protein>
    <recommendedName>
        <fullName evidence="1">Insertion element IS402-like domain-containing protein</fullName>
    </recommendedName>
</protein>